<dbReference type="EMBL" id="DAKRPA010000007">
    <property type="protein sequence ID" value="DBA04536.1"/>
    <property type="molecule type" value="Genomic_DNA"/>
</dbReference>
<evidence type="ECO:0000313" key="1">
    <source>
        <dbReference type="EMBL" id="DBA04536.1"/>
    </source>
</evidence>
<dbReference type="Gene3D" id="3.30.420.10">
    <property type="entry name" value="Ribonuclease H-like superfamily/Ribonuclease H"/>
    <property type="match status" value="1"/>
</dbReference>
<dbReference type="Proteomes" id="UP001146120">
    <property type="component" value="Unassembled WGS sequence"/>
</dbReference>
<evidence type="ECO:0000313" key="2">
    <source>
        <dbReference type="Proteomes" id="UP001146120"/>
    </source>
</evidence>
<reference evidence="1" key="1">
    <citation type="submission" date="2022-11" db="EMBL/GenBank/DDBJ databases">
        <authorList>
            <person name="Morgan W.R."/>
            <person name="Tartar A."/>
        </authorList>
    </citation>
    <scope>NUCLEOTIDE SEQUENCE</scope>
    <source>
        <strain evidence="1">ARSEF 373</strain>
    </source>
</reference>
<proteinExistence type="predicted"/>
<accession>A0AAV2ZE81</accession>
<keyword evidence="2" id="KW-1185">Reference proteome</keyword>
<protein>
    <recommendedName>
        <fullName evidence="3">Integrase catalytic domain-containing protein</fullName>
    </recommendedName>
</protein>
<sequence>MDAYSKYITVELLTSKSSAVVNPLIQRYISWAERQAGRSVEKIVQRELEIDIRTKYPVVQVLTDKGGEFVNREIDEWFASRGSGIEHIKVGPKSSHLNPCERVH</sequence>
<reference evidence="1" key="2">
    <citation type="journal article" date="2023" name="Microbiol Resour">
        <title>Decontamination and Annotation of the Draft Genome Sequence of the Oomycete Lagenidium giganteum ARSEF 373.</title>
        <authorList>
            <person name="Morgan W.R."/>
            <person name="Tartar A."/>
        </authorList>
    </citation>
    <scope>NUCLEOTIDE SEQUENCE</scope>
    <source>
        <strain evidence="1">ARSEF 373</strain>
    </source>
</reference>
<name>A0AAV2ZE81_9STRA</name>
<evidence type="ECO:0008006" key="3">
    <source>
        <dbReference type="Google" id="ProtNLM"/>
    </source>
</evidence>
<comment type="caution">
    <text evidence="1">The sequence shown here is derived from an EMBL/GenBank/DDBJ whole genome shotgun (WGS) entry which is preliminary data.</text>
</comment>
<dbReference type="SUPFAM" id="SSF53098">
    <property type="entry name" value="Ribonuclease H-like"/>
    <property type="match status" value="1"/>
</dbReference>
<dbReference type="InterPro" id="IPR012337">
    <property type="entry name" value="RNaseH-like_sf"/>
</dbReference>
<organism evidence="1 2">
    <name type="scientific">Lagenidium giganteum</name>
    <dbReference type="NCBI Taxonomy" id="4803"/>
    <lineage>
        <taxon>Eukaryota</taxon>
        <taxon>Sar</taxon>
        <taxon>Stramenopiles</taxon>
        <taxon>Oomycota</taxon>
        <taxon>Peronosporomycetes</taxon>
        <taxon>Pythiales</taxon>
        <taxon>Pythiaceae</taxon>
    </lineage>
</organism>
<dbReference type="InterPro" id="IPR036397">
    <property type="entry name" value="RNaseH_sf"/>
</dbReference>
<dbReference type="AlphaFoldDB" id="A0AAV2ZE81"/>
<dbReference type="GO" id="GO:0003676">
    <property type="term" value="F:nucleic acid binding"/>
    <property type="evidence" value="ECO:0007669"/>
    <property type="project" value="InterPro"/>
</dbReference>
<gene>
    <name evidence="1" type="ORF">N0F65_011084</name>
</gene>